<dbReference type="CDD" id="cd07377">
    <property type="entry name" value="WHTH_GntR"/>
    <property type="match status" value="1"/>
</dbReference>
<dbReference type="PANTHER" id="PTHR44846:SF1">
    <property type="entry name" value="MANNOSYL-D-GLYCERATE TRANSPORT_METABOLISM SYSTEM REPRESSOR MNGR-RELATED"/>
    <property type="match status" value="1"/>
</dbReference>
<keyword evidence="6" id="KW-1185">Reference proteome</keyword>
<dbReference type="SMART" id="SM00866">
    <property type="entry name" value="UTRA"/>
    <property type="match status" value="1"/>
</dbReference>
<keyword evidence="1" id="KW-0805">Transcription regulation</keyword>
<sequence length="267" mass="28670">MNKHAKSVLPEGAKARQVYLSLRDQISDGRFQDGQTLPGEQKLSEVFGVSRVTVRRALDALAASGLIIRRAGSGTTVSTAGQLDKPVAMNLATLMPQLVEMGQSTTARLLSFSYDAAPDFVASALGLPSDEQVQIATRVRSTNQTPFSHLTTYVPAEIARNYSENDLATTPLFKLLERGGVQIKDAHQSVSATLAGPEVADALDVAVGSALLSLRRVVKDVDGNGVEYLAGLYRPDMFRLEMPLTRVGDGNARHWEPAIGKTHEEGA</sequence>
<dbReference type="SUPFAM" id="SSF46785">
    <property type="entry name" value="Winged helix' DNA-binding domain"/>
    <property type="match status" value="1"/>
</dbReference>
<dbReference type="GO" id="GO:0003677">
    <property type="term" value="F:DNA binding"/>
    <property type="evidence" value="ECO:0007669"/>
    <property type="project" value="UniProtKB-KW"/>
</dbReference>
<proteinExistence type="predicted"/>
<dbReference type="Proteomes" id="UP000053235">
    <property type="component" value="Unassembled WGS sequence"/>
</dbReference>
<dbReference type="InterPro" id="IPR011663">
    <property type="entry name" value="UTRA"/>
</dbReference>
<evidence type="ECO:0000313" key="5">
    <source>
        <dbReference type="EMBL" id="CTQ75690.1"/>
    </source>
</evidence>
<dbReference type="Gene3D" id="3.40.1410.10">
    <property type="entry name" value="Chorismate lyase-like"/>
    <property type="match status" value="1"/>
</dbReference>
<accession>A0A0M7AN91</accession>
<evidence type="ECO:0000256" key="3">
    <source>
        <dbReference type="ARBA" id="ARBA00023163"/>
    </source>
</evidence>
<dbReference type="InterPro" id="IPR036388">
    <property type="entry name" value="WH-like_DNA-bd_sf"/>
</dbReference>
<dbReference type="GO" id="GO:0003700">
    <property type="term" value="F:DNA-binding transcription factor activity"/>
    <property type="evidence" value="ECO:0007669"/>
    <property type="project" value="InterPro"/>
</dbReference>
<dbReference type="InterPro" id="IPR000524">
    <property type="entry name" value="Tscrpt_reg_HTH_GntR"/>
</dbReference>
<evidence type="ECO:0000313" key="6">
    <source>
        <dbReference type="Proteomes" id="UP000053235"/>
    </source>
</evidence>
<evidence type="ECO:0000256" key="1">
    <source>
        <dbReference type="ARBA" id="ARBA00023015"/>
    </source>
</evidence>
<keyword evidence="3" id="KW-0804">Transcription</keyword>
<reference evidence="6" key="1">
    <citation type="submission" date="2015-07" db="EMBL/GenBank/DDBJ databases">
        <authorList>
            <person name="Rodrigo-Torres Lidia"/>
            <person name="Arahal R.David."/>
        </authorList>
    </citation>
    <scope>NUCLEOTIDE SEQUENCE [LARGE SCALE GENOMIC DNA]</scope>
    <source>
        <strain evidence="6">CECT 5112</strain>
    </source>
</reference>
<dbReference type="PROSITE" id="PS50949">
    <property type="entry name" value="HTH_GNTR"/>
    <property type="match status" value="1"/>
</dbReference>
<dbReference type="PRINTS" id="PR00035">
    <property type="entry name" value="HTHGNTR"/>
</dbReference>
<dbReference type="SMART" id="SM00345">
    <property type="entry name" value="HTH_GNTR"/>
    <property type="match status" value="1"/>
</dbReference>
<name>A0A0M7AN91_9HYPH</name>
<gene>
    <name evidence="5" type="primary">yidP</name>
    <name evidence="5" type="ORF">LAX5112_04330</name>
</gene>
<dbReference type="Gene3D" id="1.10.10.10">
    <property type="entry name" value="Winged helix-like DNA-binding domain superfamily/Winged helix DNA-binding domain"/>
    <property type="match status" value="1"/>
</dbReference>
<keyword evidence="2" id="KW-0238">DNA-binding</keyword>
<dbReference type="InterPro" id="IPR028978">
    <property type="entry name" value="Chorismate_lyase_/UTRA_dom_sf"/>
</dbReference>
<protein>
    <submittedName>
        <fullName evidence="5">Putative HTH-type transcriptional regulator YidP</fullName>
    </submittedName>
</protein>
<dbReference type="AlphaFoldDB" id="A0A0M7AN91"/>
<dbReference type="GO" id="GO:0045892">
    <property type="term" value="P:negative regulation of DNA-templated transcription"/>
    <property type="evidence" value="ECO:0007669"/>
    <property type="project" value="TreeGrafter"/>
</dbReference>
<dbReference type="RefSeq" id="WP_008189726.1">
    <property type="nucleotide sequence ID" value="NZ_CXWD01000022.1"/>
</dbReference>
<dbReference type="PANTHER" id="PTHR44846">
    <property type="entry name" value="MANNOSYL-D-GLYCERATE TRANSPORT/METABOLISM SYSTEM REPRESSOR MNGR-RELATED"/>
    <property type="match status" value="1"/>
</dbReference>
<dbReference type="STRING" id="388408.LAX5112_04330"/>
<feature type="domain" description="HTH gntR-type" evidence="4">
    <location>
        <begin position="12"/>
        <end position="80"/>
    </location>
</feature>
<evidence type="ECO:0000256" key="2">
    <source>
        <dbReference type="ARBA" id="ARBA00023125"/>
    </source>
</evidence>
<organism evidence="5 6">
    <name type="scientific">Roseibium alexandrii</name>
    <dbReference type="NCBI Taxonomy" id="388408"/>
    <lineage>
        <taxon>Bacteria</taxon>
        <taxon>Pseudomonadati</taxon>
        <taxon>Pseudomonadota</taxon>
        <taxon>Alphaproteobacteria</taxon>
        <taxon>Hyphomicrobiales</taxon>
        <taxon>Stappiaceae</taxon>
        <taxon>Roseibium</taxon>
    </lineage>
</organism>
<dbReference type="Pfam" id="PF07702">
    <property type="entry name" value="UTRA"/>
    <property type="match status" value="1"/>
</dbReference>
<dbReference type="InterPro" id="IPR050679">
    <property type="entry name" value="Bact_HTH_transcr_reg"/>
</dbReference>
<dbReference type="Pfam" id="PF00392">
    <property type="entry name" value="GntR"/>
    <property type="match status" value="1"/>
</dbReference>
<dbReference type="OrthoDB" id="7173258at2"/>
<dbReference type="SUPFAM" id="SSF64288">
    <property type="entry name" value="Chorismate lyase-like"/>
    <property type="match status" value="1"/>
</dbReference>
<dbReference type="InterPro" id="IPR036390">
    <property type="entry name" value="WH_DNA-bd_sf"/>
</dbReference>
<evidence type="ECO:0000259" key="4">
    <source>
        <dbReference type="PROSITE" id="PS50949"/>
    </source>
</evidence>
<dbReference type="EMBL" id="CXWD01000022">
    <property type="protein sequence ID" value="CTQ75690.1"/>
    <property type="molecule type" value="Genomic_DNA"/>
</dbReference>